<dbReference type="Proteomes" id="UP000693946">
    <property type="component" value="Linkage Group LG17"/>
</dbReference>
<dbReference type="EMBL" id="JAGKHQ010000009">
    <property type="protein sequence ID" value="KAG7508706.1"/>
    <property type="molecule type" value="Genomic_DNA"/>
</dbReference>
<evidence type="ECO:0000313" key="2">
    <source>
        <dbReference type="EMBL" id="KAG7508706.1"/>
    </source>
</evidence>
<feature type="region of interest" description="Disordered" evidence="1">
    <location>
        <begin position="65"/>
        <end position="87"/>
    </location>
</feature>
<protein>
    <submittedName>
        <fullName evidence="2">Uncharacterized protein</fullName>
    </submittedName>
</protein>
<evidence type="ECO:0000256" key="1">
    <source>
        <dbReference type="SAM" id="MobiDB-lite"/>
    </source>
</evidence>
<name>A0AAV6RTD5_SOLSE</name>
<reference evidence="2 3" key="1">
    <citation type="journal article" date="2021" name="Sci. Rep.">
        <title>Chromosome anchoring in Senegalese sole (Solea senegalensis) reveals sex-associated markers and genome rearrangements in flatfish.</title>
        <authorList>
            <person name="Guerrero-Cozar I."/>
            <person name="Gomez-Garrido J."/>
            <person name="Berbel C."/>
            <person name="Martinez-Blanch J.F."/>
            <person name="Alioto T."/>
            <person name="Claros M.G."/>
            <person name="Gagnaire P.A."/>
            <person name="Manchado M."/>
        </authorList>
    </citation>
    <scope>NUCLEOTIDE SEQUENCE [LARGE SCALE GENOMIC DNA]</scope>
    <source>
        <strain evidence="2">Sse05_10M</strain>
    </source>
</reference>
<dbReference type="AlphaFoldDB" id="A0AAV6RTD5"/>
<sequence>MSLRKKQMCCQPETRFFFFPAADLLGLQCSRESILNKGITMVTDVQLAIFANMLAGVESANMTGEMRWESKPPPWKHSPPSILLSKR</sequence>
<accession>A0AAV6RTD5</accession>
<organism evidence="2 3">
    <name type="scientific">Solea senegalensis</name>
    <name type="common">Senegalese sole</name>
    <dbReference type="NCBI Taxonomy" id="28829"/>
    <lineage>
        <taxon>Eukaryota</taxon>
        <taxon>Metazoa</taxon>
        <taxon>Chordata</taxon>
        <taxon>Craniata</taxon>
        <taxon>Vertebrata</taxon>
        <taxon>Euteleostomi</taxon>
        <taxon>Actinopterygii</taxon>
        <taxon>Neopterygii</taxon>
        <taxon>Teleostei</taxon>
        <taxon>Neoteleostei</taxon>
        <taxon>Acanthomorphata</taxon>
        <taxon>Carangaria</taxon>
        <taxon>Pleuronectiformes</taxon>
        <taxon>Pleuronectoidei</taxon>
        <taxon>Soleidae</taxon>
        <taxon>Solea</taxon>
    </lineage>
</organism>
<proteinExistence type="predicted"/>
<comment type="caution">
    <text evidence="2">The sequence shown here is derived from an EMBL/GenBank/DDBJ whole genome shotgun (WGS) entry which is preliminary data.</text>
</comment>
<keyword evidence="3" id="KW-1185">Reference proteome</keyword>
<evidence type="ECO:0000313" key="3">
    <source>
        <dbReference type="Proteomes" id="UP000693946"/>
    </source>
</evidence>
<gene>
    <name evidence="2" type="ORF">JOB18_022056</name>
</gene>